<dbReference type="NCBIfam" id="TIGR01856">
    <property type="entry name" value="hisJ_fam"/>
    <property type="match status" value="1"/>
</dbReference>
<evidence type="ECO:0000256" key="3">
    <source>
        <dbReference type="ARBA" id="ARBA00013085"/>
    </source>
</evidence>
<evidence type="ECO:0000259" key="9">
    <source>
        <dbReference type="SMART" id="SM00481"/>
    </source>
</evidence>
<dbReference type="InterPro" id="IPR010140">
    <property type="entry name" value="Histidinol_P_phosphatase_HisJ"/>
</dbReference>
<evidence type="ECO:0000256" key="5">
    <source>
        <dbReference type="ARBA" id="ARBA00022801"/>
    </source>
</evidence>
<comment type="caution">
    <text evidence="10">The sequence shown here is derived from an EMBL/GenBank/DDBJ whole genome shotgun (WGS) entry which is preliminary data.</text>
</comment>
<keyword evidence="5 8" id="KW-0378">Hydrolase</keyword>
<dbReference type="InterPro" id="IPR003141">
    <property type="entry name" value="Pol/His_phosphatase_N"/>
</dbReference>
<comment type="similarity">
    <text evidence="2 8">Belongs to the PHP hydrolase family. HisK subfamily.</text>
</comment>
<keyword evidence="6 8" id="KW-0368">Histidine biosynthesis</keyword>
<dbReference type="AlphaFoldDB" id="A0A419T3Q8"/>
<dbReference type="SUPFAM" id="SSF89550">
    <property type="entry name" value="PHP domain-like"/>
    <property type="match status" value="1"/>
</dbReference>
<dbReference type="UniPathway" id="UPA00031">
    <property type="reaction ID" value="UER00013"/>
</dbReference>
<evidence type="ECO:0000256" key="7">
    <source>
        <dbReference type="ARBA" id="ARBA00049158"/>
    </source>
</evidence>
<dbReference type="RefSeq" id="WP_120196573.1">
    <property type="nucleotide sequence ID" value="NZ_MCIA01000013.1"/>
</dbReference>
<evidence type="ECO:0000256" key="2">
    <source>
        <dbReference type="ARBA" id="ARBA00009152"/>
    </source>
</evidence>
<dbReference type="Pfam" id="PF02811">
    <property type="entry name" value="PHP"/>
    <property type="match status" value="1"/>
</dbReference>
<comment type="pathway">
    <text evidence="1 8">Amino-acid biosynthesis; L-histidine biosynthesis; L-histidine from 5-phospho-alpha-D-ribose 1-diphosphate: step 8/9.</text>
</comment>
<accession>A0A419T3Q8</accession>
<dbReference type="SMART" id="SM00481">
    <property type="entry name" value="POLIIIAc"/>
    <property type="match status" value="1"/>
</dbReference>
<evidence type="ECO:0000256" key="4">
    <source>
        <dbReference type="ARBA" id="ARBA00022605"/>
    </source>
</evidence>
<dbReference type="PANTHER" id="PTHR21039:SF0">
    <property type="entry name" value="HISTIDINOL-PHOSPHATASE"/>
    <property type="match status" value="1"/>
</dbReference>
<dbReference type="Gene3D" id="3.20.20.140">
    <property type="entry name" value="Metal-dependent hydrolases"/>
    <property type="match status" value="1"/>
</dbReference>
<evidence type="ECO:0000313" key="11">
    <source>
        <dbReference type="Proteomes" id="UP000284277"/>
    </source>
</evidence>
<gene>
    <name evidence="10" type="ORF">BET01_18000</name>
</gene>
<reference evidence="10 11" key="1">
    <citation type="submission" date="2016-08" db="EMBL/GenBank/DDBJ databases">
        <title>A new outlook on sporulation: Clostridium algidixylanolyticum.</title>
        <authorList>
            <person name="Poppleton D.I."/>
            <person name="Gribaldo S."/>
        </authorList>
    </citation>
    <scope>NUCLEOTIDE SEQUENCE [LARGE SCALE GENOMIC DNA]</scope>
    <source>
        <strain evidence="10 11">SPL73</strain>
    </source>
</reference>
<sequence>MLPDYHFHTIFSGDSDTPVREQLDQAILLGMKSLCVTDHHDFDVDSPIDFNLNLDRYFETMIGLREEYKNRLDLRIGIELGLQTHLEEYFKDLESAYPLDFVIGSTHFVDGKDAAYSEFFQGRTEEEAYLHYFQVTLDNVKNVSTYDVAGHLDYIVRYGPNKADFYNYHTYQDIIDEILKAIIEKGKGIECNTAGFRKGIHQSNPGQEVLKRYKELGGEIITIGSDAHVSKDLGADFIKAKELLRLVGFDYYTEFKERRPEFKPL</sequence>
<dbReference type="InterPro" id="IPR004013">
    <property type="entry name" value="PHP_dom"/>
</dbReference>
<dbReference type="GO" id="GO:0005737">
    <property type="term" value="C:cytoplasm"/>
    <property type="evidence" value="ECO:0007669"/>
    <property type="project" value="TreeGrafter"/>
</dbReference>
<keyword evidence="4 8" id="KW-0028">Amino-acid biosynthesis</keyword>
<dbReference type="PANTHER" id="PTHR21039">
    <property type="entry name" value="HISTIDINOL PHOSPHATASE-RELATED"/>
    <property type="match status" value="1"/>
</dbReference>
<keyword evidence="11" id="KW-1185">Reference proteome</keyword>
<dbReference type="GO" id="GO:0004401">
    <property type="term" value="F:histidinol-phosphatase activity"/>
    <property type="evidence" value="ECO:0007669"/>
    <property type="project" value="UniProtKB-UniRule"/>
</dbReference>
<evidence type="ECO:0000256" key="1">
    <source>
        <dbReference type="ARBA" id="ARBA00004970"/>
    </source>
</evidence>
<evidence type="ECO:0000256" key="6">
    <source>
        <dbReference type="ARBA" id="ARBA00023102"/>
    </source>
</evidence>
<dbReference type="EMBL" id="MCIA01000013">
    <property type="protein sequence ID" value="RKD32180.1"/>
    <property type="molecule type" value="Genomic_DNA"/>
</dbReference>
<dbReference type="EC" id="3.1.3.15" evidence="3 8"/>
<name>A0A419T3Q8_9FIRM</name>
<comment type="catalytic activity">
    <reaction evidence="7 8">
        <text>L-histidinol phosphate + H2O = L-histidinol + phosphate</text>
        <dbReference type="Rhea" id="RHEA:14465"/>
        <dbReference type="ChEBI" id="CHEBI:15377"/>
        <dbReference type="ChEBI" id="CHEBI:43474"/>
        <dbReference type="ChEBI" id="CHEBI:57699"/>
        <dbReference type="ChEBI" id="CHEBI:57980"/>
        <dbReference type="EC" id="3.1.3.15"/>
    </reaction>
</comment>
<proteinExistence type="inferred from homology"/>
<dbReference type="GO" id="GO:0000105">
    <property type="term" value="P:L-histidine biosynthetic process"/>
    <property type="evidence" value="ECO:0007669"/>
    <property type="project" value="UniProtKB-UniRule"/>
</dbReference>
<feature type="domain" description="Polymerase/histidinol phosphatase N-terminal" evidence="9">
    <location>
        <begin position="3"/>
        <end position="84"/>
    </location>
</feature>
<dbReference type="InterPro" id="IPR016195">
    <property type="entry name" value="Pol/histidinol_Pase-like"/>
</dbReference>
<organism evidence="10 11">
    <name type="scientific">Lacrimispora algidixylanolytica</name>
    <dbReference type="NCBI Taxonomy" id="94868"/>
    <lineage>
        <taxon>Bacteria</taxon>
        <taxon>Bacillati</taxon>
        <taxon>Bacillota</taxon>
        <taxon>Clostridia</taxon>
        <taxon>Lachnospirales</taxon>
        <taxon>Lachnospiraceae</taxon>
        <taxon>Lacrimispora</taxon>
    </lineage>
</organism>
<protein>
    <recommendedName>
        <fullName evidence="3 8">Histidinol-phosphatase</fullName>
        <shortName evidence="8">HolPase</shortName>
        <ecNumber evidence="3 8">3.1.3.15</ecNumber>
    </recommendedName>
</protein>
<evidence type="ECO:0000256" key="8">
    <source>
        <dbReference type="RuleBase" id="RU366003"/>
    </source>
</evidence>
<dbReference type="OrthoDB" id="9775255at2"/>
<dbReference type="Proteomes" id="UP000284277">
    <property type="component" value="Unassembled WGS sequence"/>
</dbReference>
<evidence type="ECO:0000313" key="10">
    <source>
        <dbReference type="EMBL" id="RKD32180.1"/>
    </source>
</evidence>